<evidence type="ECO:0000313" key="4">
    <source>
        <dbReference type="Proteomes" id="UP000183788"/>
    </source>
</evidence>
<feature type="domain" description="AMP-dependent synthetase/ligase" evidence="1">
    <location>
        <begin position="15"/>
        <end position="350"/>
    </location>
</feature>
<dbReference type="Proteomes" id="UP000183788">
    <property type="component" value="Unassembled WGS sequence"/>
</dbReference>
<dbReference type="Gene3D" id="3.40.50.12780">
    <property type="entry name" value="N-terminal domain of ligase-like"/>
    <property type="match status" value="1"/>
</dbReference>
<dbReference type="AlphaFoldDB" id="A0A1K1RKG1"/>
<reference evidence="3 5" key="2">
    <citation type="submission" date="2023-11" db="EMBL/GenBank/DDBJ databases">
        <title>MicrobeMod: A computational toolkit for identifying prokaryotic methylation and restriction-modification with nanopore sequencing.</title>
        <authorList>
            <person name="Crits-Christoph A."/>
            <person name="Kang S.C."/>
            <person name="Lee H."/>
            <person name="Ostrov N."/>
        </authorList>
    </citation>
    <scope>NUCLEOTIDE SEQUENCE [LARGE SCALE GENOMIC DNA]</scope>
    <source>
        <strain evidence="3 5">ATCC 23090</strain>
    </source>
</reference>
<dbReference type="OrthoDB" id="8445630at2"/>
<dbReference type="STRING" id="1004.SAMN05661012_03946"/>
<evidence type="ECO:0000313" key="5">
    <source>
        <dbReference type="Proteomes" id="UP001326715"/>
    </source>
</evidence>
<organism evidence="2 4">
    <name type="scientific">Chitinophaga sancti</name>
    <dbReference type="NCBI Taxonomy" id="1004"/>
    <lineage>
        <taxon>Bacteria</taxon>
        <taxon>Pseudomonadati</taxon>
        <taxon>Bacteroidota</taxon>
        <taxon>Chitinophagia</taxon>
        <taxon>Chitinophagales</taxon>
        <taxon>Chitinophagaceae</taxon>
        <taxon>Chitinophaga</taxon>
    </lineage>
</organism>
<dbReference type="PANTHER" id="PTHR24096">
    <property type="entry name" value="LONG-CHAIN-FATTY-ACID--COA LIGASE"/>
    <property type="match status" value="1"/>
</dbReference>
<dbReference type="Pfam" id="PF00501">
    <property type="entry name" value="AMP-binding"/>
    <property type="match status" value="1"/>
</dbReference>
<accession>A0A1K1RKG1</accession>
<dbReference type="EMBL" id="FPIZ01000012">
    <property type="protein sequence ID" value="SFW72501.1"/>
    <property type="molecule type" value="Genomic_DNA"/>
</dbReference>
<reference evidence="2 4" key="1">
    <citation type="submission" date="2016-11" db="EMBL/GenBank/DDBJ databases">
        <authorList>
            <person name="Jaros S."/>
            <person name="Januszkiewicz K."/>
            <person name="Wedrychowicz H."/>
        </authorList>
    </citation>
    <scope>NUCLEOTIDE SEQUENCE [LARGE SCALE GENOMIC DNA]</scope>
    <source>
        <strain evidence="2 4">DSM 784</strain>
    </source>
</reference>
<evidence type="ECO:0000313" key="3">
    <source>
        <dbReference type="EMBL" id="WQG87087.1"/>
    </source>
</evidence>
<dbReference type="Proteomes" id="UP001326715">
    <property type="component" value="Chromosome"/>
</dbReference>
<dbReference type="PANTHER" id="PTHR24096:SF267">
    <property type="entry name" value="MALONATE--COA LIGASE ACSF3, MITOCHONDRIAL"/>
    <property type="match status" value="1"/>
</dbReference>
<dbReference type="InterPro" id="IPR000873">
    <property type="entry name" value="AMP-dep_synth/lig_dom"/>
</dbReference>
<evidence type="ECO:0000313" key="2">
    <source>
        <dbReference type="EMBL" id="SFW72501.1"/>
    </source>
</evidence>
<dbReference type="EMBL" id="CP140154">
    <property type="protein sequence ID" value="WQG87087.1"/>
    <property type="molecule type" value="Genomic_DNA"/>
</dbReference>
<evidence type="ECO:0000259" key="1">
    <source>
        <dbReference type="Pfam" id="PF00501"/>
    </source>
</evidence>
<dbReference type="GO" id="GO:0016405">
    <property type="term" value="F:CoA-ligase activity"/>
    <property type="evidence" value="ECO:0007669"/>
    <property type="project" value="TreeGrafter"/>
</dbReference>
<gene>
    <name evidence="2" type="ORF">SAMN05661012_03946</name>
    <name evidence="3" type="ORF">SR876_19395</name>
</gene>
<dbReference type="InterPro" id="IPR042099">
    <property type="entry name" value="ANL_N_sf"/>
</dbReference>
<name>A0A1K1RKG1_9BACT</name>
<sequence>MYKDSFFIPFTEHHDSIIIDATQSKSYTYEEVYSQIADIAAGIGQLQLAKHSIVVIYGYKNAFKSLLLFFSCLKCDLIPFLVETGGLSKITDLKFNAIIAEAAIADSIVENATAQKVNDAFIYHNIHEDVYVGDENDLLVVSSSGTTAGTPKKILLGKQQTIANIASNREAMAITKDDVTLVLLPVSYSYGLIAQFLTHFFTGAKIVLGERLLGILQLPQLFQKHQITNVFMTPLLARLILYYYQKIPKIKNTLRFLTMGGDKPHLPTFQKVFRLFSCPIYSTYGLAEAGPRVATCKYNDVPGKDSEACIGLVNPGITLRVAATEKYQDKYNDTPIGYLQIESPSIYLGYIRGNVLDRPASNAVLTTKDIVVKKNDRYFILGREGDFIEYKDRIIWFNSLSDELYHAPEVLKVSIRKDSEDRMEIGVFHRNKINIPEVEQALKEKYDLHAGDHYDLKLIEFNNTYYK</sequence>
<keyword evidence="2" id="KW-0436">Ligase</keyword>
<proteinExistence type="predicted"/>
<protein>
    <submittedName>
        <fullName evidence="2">Acyl-CoA synthetase (AMP-forming)/AMP-acid ligase II</fullName>
    </submittedName>
    <submittedName>
        <fullName evidence="3">Class I adenylate-forming enzyme family protein</fullName>
    </submittedName>
</protein>
<keyword evidence="5" id="KW-1185">Reference proteome</keyword>
<dbReference type="RefSeq" id="WP_072362932.1">
    <property type="nucleotide sequence ID" value="NZ_CP139972.1"/>
</dbReference>
<dbReference type="SUPFAM" id="SSF56801">
    <property type="entry name" value="Acetyl-CoA synthetase-like"/>
    <property type="match status" value="1"/>
</dbReference>